<dbReference type="STRING" id="1503925.TH53_12365"/>
<keyword evidence="3" id="KW-1185">Reference proteome</keyword>
<dbReference type="Gene3D" id="3.10.450.50">
    <property type="match status" value="1"/>
</dbReference>
<gene>
    <name evidence="2" type="ORF">TH53_12365</name>
</gene>
<dbReference type="Proteomes" id="UP000032049">
    <property type="component" value="Unassembled WGS sequence"/>
</dbReference>
<feature type="domain" description="SnoaL-like" evidence="1">
    <location>
        <begin position="34"/>
        <end position="137"/>
    </location>
</feature>
<dbReference type="InterPro" id="IPR037401">
    <property type="entry name" value="SnoaL-like"/>
</dbReference>
<comment type="caution">
    <text evidence="2">The sequence shown here is derived from an EMBL/GenBank/DDBJ whole genome shotgun (WGS) entry which is preliminary data.</text>
</comment>
<dbReference type="RefSeq" id="WP_041882428.1">
    <property type="nucleotide sequence ID" value="NZ_CP157278.1"/>
</dbReference>
<sequence>MKHLATVFLAALTLISCHSKDHETMVLLNNQKLVKTYFEHFNNHEWKKMAGMYVENAEFKDPSLGKGMTRQSREQIIKKYRELNQLFPDIKDQVINIYPSGDHSIIVEFVSTGTASDQTKFELPVCTIFTFEKGLITKDFTYYDNFE</sequence>
<dbReference type="InterPro" id="IPR032710">
    <property type="entry name" value="NTF2-like_dom_sf"/>
</dbReference>
<name>A0A0D0F5P3_9SPHI</name>
<evidence type="ECO:0000259" key="1">
    <source>
        <dbReference type="Pfam" id="PF12680"/>
    </source>
</evidence>
<dbReference type="OrthoDB" id="129343at2"/>
<dbReference type="SUPFAM" id="SSF54427">
    <property type="entry name" value="NTF2-like"/>
    <property type="match status" value="1"/>
</dbReference>
<organism evidence="2 3">
    <name type="scientific">Pedobacter lusitanus</name>
    <dbReference type="NCBI Taxonomy" id="1503925"/>
    <lineage>
        <taxon>Bacteria</taxon>
        <taxon>Pseudomonadati</taxon>
        <taxon>Bacteroidota</taxon>
        <taxon>Sphingobacteriia</taxon>
        <taxon>Sphingobacteriales</taxon>
        <taxon>Sphingobacteriaceae</taxon>
        <taxon>Pedobacter</taxon>
    </lineage>
</organism>
<dbReference type="PROSITE" id="PS51257">
    <property type="entry name" value="PROKAR_LIPOPROTEIN"/>
    <property type="match status" value="1"/>
</dbReference>
<accession>A0A0D0F5P3</accession>
<evidence type="ECO:0000313" key="3">
    <source>
        <dbReference type="Proteomes" id="UP000032049"/>
    </source>
</evidence>
<evidence type="ECO:0000313" key="2">
    <source>
        <dbReference type="EMBL" id="KIO76888.1"/>
    </source>
</evidence>
<protein>
    <recommendedName>
        <fullName evidence="1">SnoaL-like domain-containing protein</fullName>
    </recommendedName>
</protein>
<reference evidence="2 3" key="1">
    <citation type="submission" date="2015-01" db="EMBL/GenBank/DDBJ databases">
        <title>Draft genome sequence of Pedobacter sp. NL19 isolated from sludge of an effluent treatment pond in an abandoned uranium mine.</title>
        <authorList>
            <person name="Santos T."/>
            <person name="Caetano T."/>
            <person name="Covas C."/>
            <person name="Cruz A."/>
            <person name="Mendo S."/>
        </authorList>
    </citation>
    <scope>NUCLEOTIDE SEQUENCE [LARGE SCALE GENOMIC DNA]</scope>
    <source>
        <strain evidence="2 3">NL19</strain>
    </source>
</reference>
<proteinExistence type="predicted"/>
<dbReference type="AlphaFoldDB" id="A0A0D0F5P3"/>
<dbReference type="Pfam" id="PF12680">
    <property type="entry name" value="SnoaL_2"/>
    <property type="match status" value="1"/>
</dbReference>
<dbReference type="EMBL" id="JXRA01000052">
    <property type="protein sequence ID" value="KIO76888.1"/>
    <property type="molecule type" value="Genomic_DNA"/>
</dbReference>